<dbReference type="PROSITE" id="PS50887">
    <property type="entry name" value="GGDEF"/>
    <property type="match status" value="1"/>
</dbReference>
<feature type="transmembrane region" description="Helical" evidence="1">
    <location>
        <begin position="12"/>
        <end position="32"/>
    </location>
</feature>
<dbReference type="InterPro" id="IPR043128">
    <property type="entry name" value="Rev_trsase/Diguanyl_cyclase"/>
</dbReference>
<evidence type="ECO:0000313" key="4">
    <source>
        <dbReference type="Proteomes" id="UP000183997"/>
    </source>
</evidence>
<dbReference type="OrthoDB" id="9783388at2"/>
<dbReference type="GO" id="GO:0005886">
    <property type="term" value="C:plasma membrane"/>
    <property type="evidence" value="ECO:0007669"/>
    <property type="project" value="TreeGrafter"/>
</dbReference>
<dbReference type="RefSeq" id="WP_072913398.1">
    <property type="nucleotide sequence ID" value="NZ_FRAR01000013.1"/>
</dbReference>
<feature type="domain" description="GGDEF" evidence="2">
    <location>
        <begin position="274"/>
        <end position="407"/>
    </location>
</feature>
<name>A0A1M6SEL7_9FIRM</name>
<dbReference type="STRING" id="1121421.SAMN02745123_01844"/>
<dbReference type="EMBL" id="FRAR01000013">
    <property type="protein sequence ID" value="SHK43136.1"/>
    <property type="molecule type" value="Genomic_DNA"/>
</dbReference>
<evidence type="ECO:0000256" key="1">
    <source>
        <dbReference type="SAM" id="Phobius"/>
    </source>
</evidence>
<keyword evidence="1" id="KW-1133">Transmembrane helix</keyword>
<dbReference type="GO" id="GO:0043709">
    <property type="term" value="P:cell adhesion involved in single-species biofilm formation"/>
    <property type="evidence" value="ECO:0007669"/>
    <property type="project" value="TreeGrafter"/>
</dbReference>
<evidence type="ECO:0000259" key="2">
    <source>
        <dbReference type="PROSITE" id="PS50887"/>
    </source>
</evidence>
<dbReference type="InterPro" id="IPR029787">
    <property type="entry name" value="Nucleotide_cyclase"/>
</dbReference>
<dbReference type="Proteomes" id="UP000183997">
    <property type="component" value="Unassembled WGS sequence"/>
</dbReference>
<dbReference type="SMART" id="SM00267">
    <property type="entry name" value="GGDEF"/>
    <property type="match status" value="1"/>
</dbReference>
<keyword evidence="4" id="KW-1185">Reference proteome</keyword>
<dbReference type="PANTHER" id="PTHR45138">
    <property type="entry name" value="REGULATORY COMPONENTS OF SENSORY TRANSDUCTION SYSTEM"/>
    <property type="match status" value="1"/>
</dbReference>
<dbReference type="Pfam" id="PF00990">
    <property type="entry name" value="GGDEF"/>
    <property type="match status" value="1"/>
</dbReference>
<proteinExistence type="predicted"/>
<gene>
    <name evidence="3" type="ORF">SAMN02745123_01844</name>
</gene>
<dbReference type="FunFam" id="3.30.70.270:FF:000001">
    <property type="entry name" value="Diguanylate cyclase domain protein"/>
    <property type="match status" value="1"/>
</dbReference>
<dbReference type="Gene3D" id="3.30.70.270">
    <property type="match status" value="1"/>
</dbReference>
<dbReference type="GO" id="GO:0052621">
    <property type="term" value="F:diguanylate cyclase activity"/>
    <property type="evidence" value="ECO:0007669"/>
    <property type="project" value="TreeGrafter"/>
</dbReference>
<organism evidence="3 4">
    <name type="scientific">Desulforamulus aeronauticus DSM 10349</name>
    <dbReference type="NCBI Taxonomy" id="1121421"/>
    <lineage>
        <taxon>Bacteria</taxon>
        <taxon>Bacillati</taxon>
        <taxon>Bacillota</taxon>
        <taxon>Clostridia</taxon>
        <taxon>Eubacteriales</taxon>
        <taxon>Peptococcaceae</taxon>
        <taxon>Desulforamulus</taxon>
    </lineage>
</organism>
<sequence>MGESNLSSPMKIFLVSFISMTLAMAILGYATYQACYKVLADDIGRRAQATAQVAANLVEINPELVQEMMALDILSARNHQAALEFKRKMAPLIRHNDVDFIYVEVRLQGNQVRYFVNPTEEEIFREPPGTPLEYMYILTSEDESRYNNRDRYDVGGPLRERAYTEKIPMFGAPLHSKWGYLMTGYTPLFYQGHFVGLLGVDIGGDEFLAAVTSVRNIIVVSFGIIVLLGGFFLYWASLLLSKPMFIDGLTKLFNHQYMKARLQEEIGRAKRYGRPLSVLMLDLDFFKQINDCYGHYSGDQVLQRVAQLIQGGLREGDIACRYGGEEIAVILPETALWEATGVAERLRRTIEEAKLSVDLVSSPLQVTVSIGIAELTDEDTPEMLLNKADQALYLAKNKGRNRCDCCA</sequence>
<dbReference type="CDD" id="cd01949">
    <property type="entry name" value="GGDEF"/>
    <property type="match status" value="1"/>
</dbReference>
<dbReference type="AlphaFoldDB" id="A0A1M6SEL7"/>
<feature type="transmembrane region" description="Helical" evidence="1">
    <location>
        <begin position="217"/>
        <end position="236"/>
    </location>
</feature>
<dbReference type="GO" id="GO:1902201">
    <property type="term" value="P:negative regulation of bacterial-type flagellum-dependent cell motility"/>
    <property type="evidence" value="ECO:0007669"/>
    <property type="project" value="TreeGrafter"/>
</dbReference>
<dbReference type="InterPro" id="IPR000160">
    <property type="entry name" value="GGDEF_dom"/>
</dbReference>
<dbReference type="NCBIfam" id="TIGR00254">
    <property type="entry name" value="GGDEF"/>
    <property type="match status" value="1"/>
</dbReference>
<keyword evidence="1" id="KW-0472">Membrane</keyword>
<evidence type="ECO:0000313" key="3">
    <source>
        <dbReference type="EMBL" id="SHK43136.1"/>
    </source>
</evidence>
<dbReference type="InterPro" id="IPR050469">
    <property type="entry name" value="Diguanylate_Cyclase"/>
</dbReference>
<dbReference type="PANTHER" id="PTHR45138:SF9">
    <property type="entry name" value="DIGUANYLATE CYCLASE DGCM-RELATED"/>
    <property type="match status" value="1"/>
</dbReference>
<dbReference type="SUPFAM" id="SSF55073">
    <property type="entry name" value="Nucleotide cyclase"/>
    <property type="match status" value="1"/>
</dbReference>
<accession>A0A1M6SEL7</accession>
<protein>
    <submittedName>
        <fullName evidence="3">Diguanylate cyclase (GGDEF) domain-containing protein</fullName>
    </submittedName>
</protein>
<reference evidence="4" key="1">
    <citation type="submission" date="2016-11" db="EMBL/GenBank/DDBJ databases">
        <authorList>
            <person name="Varghese N."/>
            <person name="Submissions S."/>
        </authorList>
    </citation>
    <scope>NUCLEOTIDE SEQUENCE [LARGE SCALE GENOMIC DNA]</scope>
    <source>
        <strain evidence="4">DSM 10349</strain>
    </source>
</reference>
<keyword evidence="1" id="KW-0812">Transmembrane</keyword>